<dbReference type="EMBL" id="SHBL01000023">
    <property type="protein sequence ID" value="RZO23833.1"/>
    <property type="molecule type" value="Genomic_DNA"/>
</dbReference>
<keyword evidence="5" id="KW-0472">Membrane</keyword>
<dbReference type="Proteomes" id="UP000320146">
    <property type="component" value="Unassembled WGS sequence"/>
</dbReference>
<dbReference type="AlphaFoldDB" id="A0A520MRL5"/>
<sequence>MELVVVILTIFLVISLAGVIFLLTKNKKELDTSSLSSDLEQKLSSSIDNIFKKREDEFKKTSKENIENIIDPFKKRIKEFEDEVRKNTTQQHEFHTKTKVTIDNLIEQTNQITSDANKLTKALSGDSKTQGDYGELKLKMLLENSGLEENTHYRLQKSFTVKADEDISREIPDAVIYLPHNRNLIIDSKFSFNAYNDYCNTESKDEKQKFGKVLTKNIRERINDLSETRYSQIEELNTPDIIFMFLGIDDSLSVALKHDPELVSYADKKRIALVSPSILHISIKMVENLWRLDGQRESVIKVYEEAQKLVAKLHGFTDVMDSLGNSIAQSQKKYDDARNKLIDGKGSMSSRIEGLVALGSKESNKLKDDS</sequence>
<evidence type="ECO:0000256" key="1">
    <source>
        <dbReference type="ARBA" id="ARBA00003416"/>
    </source>
</evidence>
<keyword evidence="5" id="KW-1133">Transmembrane helix</keyword>
<evidence type="ECO:0000313" key="6">
    <source>
        <dbReference type="EMBL" id="RZO23833.1"/>
    </source>
</evidence>
<protein>
    <submittedName>
        <fullName evidence="6">DNA recombination protein RmuC</fullName>
    </submittedName>
</protein>
<accession>A0A520MRL5</accession>
<dbReference type="GO" id="GO:0006310">
    <property type="term" value="P:DNA recombination"/>
    <property type="evidence" value="ECO:0007669"/>
    <property type="project" value="UniProtKB-KW"/>
</dbReference>
<dbReference type="PANTHER" id="PTHR30563:SF0">
    <property type="entry name" value="DNA RECOMBINATION PROTEIN RMUC"/>
    <property type="match status" value="1"/>
</dbReference>
<gene>
    <name evidence="6" type="ORF">EVA99_03080</name>
</gene>
<evidence type="ECO:0000256" key="2">
    <source>
        <dbReference type="ARBA" id="ARBA00009840"/>
    </source>
</evidence>
<name>A0A520MRL5_9GAMM</name>
<evidence type="ECO:0000256" key="3">
    <source>
        <dbReference type="ARBA" id="ARBA00023054"/>
    </source>
</evidence>
<keyword evidence="4" id="KW-0233">DNA recombination</keyword>
<comment type="caution">
    <text evidence="6">The sequence shown here is derived from an EMBL/GenBank/DDBJ whole genome shotgun (WGS) entry which is preliminary data.</text>
</comment>
<organism evidence="6 7">
    <name type="scientific">SAR86 cluster bacterium</name>
    <dbReference type="NCBI Taxonomy" id="2030880"/>
    <lineage>
        <taxon>Bacteria</taxon>
        <taxon>Pseudomonadati</taxon>
        <taxon>Pseudomonadota</taxon>
        <taxon>Gammaproteobacteria</taxon>
        <taxon>SAR86 cluster</taxon>
    </lineage>
</organism>
<evidence type="ECO:0000256" key="4">
    <source>
        <dbReference type="ARBA" id="ARBA00023172"/>
    </source>
</evidence>
<evidence type="ECO:0000313" key="7">
    <source>
        <dbReference type="Proteomes" id="UP000320146"/>
    </source>
</evidence>
<dbReference type="Pfam" id="PF02646">
    <property type="entry name" value="RmuC"/>
    <property type="match status" value="1"/>
</dbReference>
<comment type="function">
    <text evidence="1">Involved in DNA recombination.</text>
</comment>
<keyword evidence="5" id="KW-0812">Transmembrane</keyword>
<comment type="similarity">
    <text evidence="2">Belongs to the RmuC family.</text>
</comment>
<proteinExistence type="inferred from homology"/>
<feature type="transmembrane region" description="Helical" evidence="5">
    <location>
        <begin position="6"/>
        <end position="24"/>
    </location>
</feature>
<keyword evidence="3" id="KW-0175">Coiled coil</keyword>
<dbReference type="InterPro" id="IPR003798">
    <property type="entry name" value="DNA_recombination_RmuC"/>
</dbReference>
<reference evidence="6 7" key="1">
    <citation type="submission" date="2019-02" db="EMBL/GenBank/DDBJ databases">
        <title>Prokaryotic population dynamics and viral predation in marine succession experiment using metagenomics: the confinement effect.</title>
        <authorList>
            <person name="Haro-Moreno J.M."/>
            <person name="Rodriguez-Valera F."/>
            <person name="Lopez-Perez M."/>
        </authorList>
    </citation>
    <scope>NUCLEOTIDE SEQUENCE [LARGE SCALE GENOMIC DNA]</scope>
    <source>
        <strain evidence="6">MED-G166</strain>
    </source>
</reference>
<dbReference type="PANTHER" id="PTHR30563">
    <property type="entry name" value="DNA RECOMBINATION PROTEIN RMUC"/>
    <property type="match status" value="1"/>
</dbReference>
<evidence type="ECO:0000256" key="5">
    <source>
        <dbReference type="SAM" id="Phobius"/>
    </source>
</evidence>